<name>A0A4Z2HSP1_9TELE</name>
<evidence type="ECO:0000313" key="3">
    <source>
        <dbReference type="Proteomes" id="UP000314294"/>
    </source>
</evidence>
<gene>
    <name evidence="2" type="ORF">EYF80_021039</name>
</gene>
<evidence type="ECO:0000313" key="2">
    <source>
        <dbReference type="EMBL" id="TNN68727.1"/>
    </source>
</evidence>
<evidence type="ECO:0000256" key="1">
    <source>
        <dbReference type="SAM" id="MobiDB-lite"/>
    </source>
</evidence>
<comment type="caution">
    <text evidence="2">The sequence shown here is derived from an EMBL/GenBank/DDBJ whole genome shotgun (WGS) entry which is preliminary data.</text>
</comment>
<proteinExistence type="predicted"/>
<dbReference type="EMBL" id="SRLO01000185">
    <property type="protein sequence ID" value="TNN68727.1"/>
    <property type="molecule type" value="Genomic_DNA"/>
</dbReference>
<organism evidence="2 3">
    <name type="scientific">Liparis tanakae</name>
    <name type="common">Tanaka's snailfish</name>
    <dbReference type="NCBI Taxonomy" id="230148"/>
    <lineage>
        <taxon>Eukaryota</taxon>
        <taxon>Metazoa</taxon>
        <taxon>Chordata</taxon>
        <taxon>Craniata</taxon>
        <taxon>Vertebrata</taxon>
        <taxon>Euteleostomi</taxon>
        <taxon>Actinopterygii</taxon>
        <taxon>Neopterygii</taxon>
        <taxon>Teleostei</taxon>
        <taxon>Neoteleostei</taxon>
        <taxon>Acanthomorphata</taxon>
        <taxon>Eupercaria</taxon>
        <taxon>Perciformes</taxon>
        <taxon>Cottioidei</taxon>
        <taxon>Cottales</taxon>
        <taxon>Liparidae</taxon>
        <taxon>Liparis</taxon>
    </lineage>
</organism>
<keyword evidence="3" id="KW-1185">Reference proteome</keyword>
<sequence length="126" mass="13814">MEEEASTSMKYLPVSTNEEQRVSNSQVSCGEDMEYDSGSDAGDIRLLKQFAASQPLAYLHTPPLGDDLAPFTSLKLQLSRFPPQPTLSSPEDYMTFGSRPLMFVHALSGLNTFGTDGHIAVLIDEK</sequence>
<reference evidence="2 3" key="1">
    <citation type="submission" date="2019-03" db="EMBL/GenBank/DDBJ databases">
        <title>First draft genome of Liparis tanakae, snailfish: a comprehensive survey of snailfish specific genes.</title>
        <authorList>
            <person name="Kim W."/>
            <person name="Song I."/>
            <person name="Jeong J.-H."/>
            <person name="Kim D."/>
            <person name="Kim S."/>
            <person name="Ryu S."/>
            <person name="Song J.Y."/>
            <person name="Lee S.K."/>
        </authorList>
    </citation>
    <scope>NUCLEOTIDE SEQUENCE [LARGE SCALE GENOMIC DNA]</scope>
    <source>
        <tissue evidence="2">Muscle</tissue>
    </source>
</reference>
<protein>
    <submittedName>
        <fullName evidence="2">Uncharacterized protein</fullName>
    </submittedName>
</protein>
<dbReference type="Proteomes" id="UP000314294">
    <property type="component" value="Unassembled WGS sequence"/>
</dbReference>
<feature type="region of interest" description="Disordered" evidence="1">
    <location>
        <begin position="1"/>
        <end position="36"/>
    </location>
</feature>
<dbReference type="AlphaFoldDB" id="A0A4Z2HSP1"/>
<feature type="compositionally biased region" description="Polar residues" evidence="1">
    <location>
        <begin position="1"/>
        <end position="28"/>
    </location>
</feature>
<accession>A0A4Z2HSP1</accession>